<dbReference type="SUPFAM" id="SSF55048">
    <property type="entry name" value="Probable ACP-binding domain of malonyl-CoA ACP transacylase"/>
    <property type="match status" value="1"/>
</dbReference>
<dbReference type="FunFam" id="1.10.1200.10:FF:000011">
    <property type="entry name" value="Sterigmatocystin biosynthesis polyketide synthase"/>
    <property type="match status" value="1"/>
</dbReference>
<dbReference type="NCBIfam" id="TIGR04532">
    <property type="entry name" value="PT_fungal_PKS"/>
    <property type="match status" value="1"/>
</dbReference>
<dbReference type="PANTHER" id="PTHR43775:SF37">
    <property type="entry name" value="SI:DKEY-61P9.11"/>
    <property type="match status" value="1"/>
</dbReference>
<name>A0A1Q8S6G2_9PEZI</name>
<evidence type="ECO:0000256" key="2">
    <source>
        <dbReference type="ARBA" id="ARBA00022553"/>
    </source>
</evidence>
<feature type="region of interest" description="Disordered" evidence="5">
    <location>
        <begin position="834"/>
        <end position="868"/>
    </location>
</feature>
<feature type="domain" description="Carrier" evidence="6">
    <location>
        <begin position="870"/>
        <end position="944"/>
    </location>
</feature>
<feature type="compositionally biased region" description="Low complexity" evidence="5">
    <location>
        <begin position="837"/>
        <end position="853"/>
    </location>
</feature>
<protein>
    <submittedName>
        <fullName evidence="8">Conidial yellow pigment biosynthesis polyketide synthase 1</fullName>
    </submittedName>
</protein>
<accession>A0A1Q8S6G2</accession>
<evidence type="ECO:0000256" key="4">
    <source>
        <dbReference type="PROSITE-ProRule" id="PRU01363"/>
    </source>
</evidence>
<feature type="compositionally biased region" description="Polar residues" evidence="5">
    <location>
        <begin position="794"/>
        <end position="803"/>
    </location>
</feature>
<dbReference type="SMART" id="SM00823">
    <property type="entry name" value="PKS_PP"/>
    <property type="match status" value="1"/>
</dbReference>
<comment type="caution">
    <text evidence="8">The sequence shown here is derived from an EMBL/GenBank/DDBJ whole genome shotgun (WGS) entry which is preliminary data.</text>
</comment>
<dbReference type="InterPro" id="IPR030918">
    <property type="entry name" value="PT_fungal_PKS"/>
</dbReference>
<dbReference type="GO" id="GO:0006633">
    <property type="term" value="P:fatty acid biosynthetic process"/>
    <property type="evidence" value="ECO:0007669"/>
    <property type="project" value="TreeGrafter"/>
</dbReference>
<feature type="active site" description="Proton donor; for dehydratase activity" evidence="4">
    <location>
        <position position="691"/>
    </location>
</feature>
<keyword evidence="1" id="KW-0596">Phosphopantetheine</keyword>
<keyword evidence="2" id="KW-0597">Phosphoprotein</keyword>
<dbReference type="PROSITE" id="PS52019">
    <property type="entry name" value="PKS_MFAS_DH"/>
    <property type="match status" value="1"/>
</dbReference>
<organism evidence="8 9">
    <name type="scientific">Colletotrichum chlorophyti</name>
    <dbReference type="NCBI Taxonomy" id="708187"/>
    <lineage>
        <taxon>Eukaryota</taxon>
        <taxon>Fungi</taxon>
        <taxon>Dikarya</taxon>
        <taxon>Ascomycota</taxon>
        <taxon>Pezizomycotina</taxon>
        <taxon>Sordariomycetes</taxon>
        <taxon>Hypocreomycetidae</taxon>
        <taxon>Glomerellales</taxon>
        <taxon>Glomerellaceae</taxon>
        <taxon>Colletotrichum</taxon>
    </lineage>
</organism>
<dbReference type="SUPFAM" id="SSF52151">
    <property type="entry name" value="FabD/lysophospholipase-like"/>
    <property type="match status" value="1"/>
</dbReference>
<feature type="active site" description="Proton acceptor; for dehydratase activity" evidence="4">
    <location>
        <position position="502"/>
    </location>
</feature>
<dbReference type="Gene3D" id="3.40.366.10">
    <property type="entry name" value="Malonyl-Coenzyme A Acyl Carrier Protein, domain 2"/>
    <property type="match status" value="1"/>
</dbReference>
<keyword evidence="9" id="KW-1185">Reference proteome</keyword>
<proteinExistence type="predicted"/>
<dbReference type="Gene3D" id="3.30.70.3290">
    <property type="match status" value="1"/>
</dbReference>
<dbReference type="Proteomes" id="UP000186583">
    <property type="component" value="Unassembled WGS sequence"/>
</dbReference>
<evidence type="ECO:0000256" key="3">
    <source>
        <dbReference type="ARBA" id="ARBA00022679"/>
    </source>
</evidence>
<dbReference type="STRING" id="708187.A0A1Q8S6G2"/>
<dbReference type="InterPro" id="IPR016035">
    <property type="entry name" value="Acyl_Trfase/lysoPLipase"/>
</dbReference>
<dbReference type="GO" id="GO:0031177">
    <property type="term" value="F:phosphopantetheine binding"/>
    <property type="evidence" value="ECO:0007669"/>
    <property type="project" value="InterPro"/>
</dbReference>
<evidence type="ECO:0000313" key="8">
    <source>
        <dbReference type="EMBL" id="OLN97029.1"/>
    </source>
</evidence>
<evidence type="ECO:0000259" key="7">
    <source>
        <dbReference type="PROSITE" id="PS52019"/>
    </source>
</evidence>
<dbReference type="InterPro" id="IPR014043">
    <property type="entry name" value="Acyl_transferase_dom"/>
</dbReference>
<sequence>MRQAVLNGRRATFNRVVNQRGSLSDPSVHLAYTTTARRQHYNYGLAFHAAKVDGLRAQLRSSLEQVDSQRPFSSTLVPSVAFTFTGQGASYKSSNLQLFHHSPVFRSQILTLNALAKRLGFPSFIPANDGSHDKDYDHGAVITQVALTSVEIALAKYWESLGIKPDIVLGHSLSEYAALCVAGVLSASDAICLVGKRAEMLQEKCEAGSYGMLAVQAPLDEIKAAAGALNYGIACINSPNPTVLGGTWQELEAVRAALGNKGHHCATIDVPFAFHSAQTDPILQDFEAYAREGVLVREPRIPIISPLLANVICDGKTVDSTYLRRATRETCDFLGAVNRALEIGIIDKDVFWIEMDPHSVNTSFLKAILGPNCVALTSLRRREDSCTTLADSLTALHSAGLEVHWKEFYRPFESKLRLLDLPTYSWNNKNYWIQYDGDWALMKGNTFYEGPKQTKAALSLVSFFQTSLVQAIIHEEFHGTSGTMTMQSDLMSADIFAAAHGHSMNGCGVVTSSIRADIACTLGEYMTKKLGTPVKYEHLNIANLKVAKGLVAQTDTSRPQLIRVTASTSNIANGIKMQWHNVDSNGTTGPEPFATATVLYGDADENLKSWVPITHLVESRIETLQDMARKGQATQFSRKMAYSLFASSLVDYADKYRGMSSVVMYEFEAFADVQLTTEEGGVWTVPPYFIDSVAHLAGFIMNVTDAHDTAGNFCVTPGWQSMLLARPLEAGAQYRSYVKMIPSRDDAGVFCGDVYIMRGGEIVGMVGGIQFRHYPRILLDRFFSPPDSIAAKSFASSQIPQEHSSPKRNAPRPVSSTASCGKQAFLDGTRSPVSALAPSIDSSSGPSSIASAPKRTEAQRRRRPLPKTPKSITVKAKLIIASQTGIDVAELSDDTRLGDVGVDSLISLVIAERFRGDLDIVVNSSLFLEYPTLGALKEWLREYYNYMDFRRIPDGDRDRNVLERHSSTTPSEVPEYPGSVQVAVIMACILSAIFLMSLVRSQSLPPSTSLNPANPFGPCEHLYR</sequence>
<dbReference type="FunFam" id="3.10.129.110:FF:000001">
    <property type="entry name" value="Sterigmatocystin biosynthesis polyketide synthase"/>
    <property type="match status" value="1"/>
</dbReference>
<reference evidence="8 9" key="1">
    <citation type="submission" date="2016-11" db="EMBL/GenBank/DDBJ databases">
        <title>Draft Genome Assembly of Colletotrichum chlorophyti a pathogen of herbaceous plants.</title>
        <authorList>
            <person name="Gan P."/>
            <person name="Narusaka M."/>
            <person name="Tsushima A."/>
            <person name="Narusaka Y."/>
            <person name="Takano Y."/>
            <person name="Shirasu K."/>
        </authorList>
    </citation>
    <scope>NUCLEOTIDE SEQUENCE [LARGE SCALE GENOMIC DNA]</scope>
    <source>
        <strain evidence="8 9">NTL11</strain>
    </source>
</reference>
<evidence type="ECO:0000259" key="6">
    <source>
        <dbReference type="PROSITE" id="PS50075"/>
    </source>
</evidence>
<dbReference type="EMBL" id="MPGH01000011">
    <property type="protein sequence ID" value="OLN97029.1"/>
    <property type="molecule type" value="Genomic_DNA"/>
</dbReference>
<dbReference type="Gene3D" id="1.10.1200.10">
    <property type="entry name" value="ACP-like"/>
    <property type="match status" value="1"/>
</dbReference>
<dbReference type="InterPro" id="IPR009081">
    <property type="entry name" value="PP-bd_ACP"/>
</dbReference>
<dbReference type="AlphaFoldDB" id="A0A1Q8S6G2"/>
<dbReference type="SUPFAM" id="SSF47336">
    <property type="entry name" value="ACP-like"/>
    <property type="match status" value="1"/>
</dbReference>
<feature type="region of interest" description="N-terminal hotdog fold" evidence="4">
    <location>
        <begin position="470"/>
        <end position="605"/>
    </location>
</feature>
<dbReference type="InterPro" id="IPR020806">
    <property type="entry name" value="PKS_PP-bd"/>
</dbReference>
<dbReference type="GO" id="GO:0004312">
    <property type="term" value="F:fatty acid synthase activity"/>
    <property type="evidence" value="ECO:0007669"/>
    <property type="project" value="TreeGrafter"/>
</dbReference>
<feature type="region of interest" description="Disordered" evidence="5">
    <location>
        <begin position="794"/>
        <end position="819"/>
    </location>
</feature>
<evidence type="ECO:0000313" key="9">
    <source>
        <dbReference type="Proteomes" id="UP000186583"/>
    </source>
</evidence>
<dbReference type="InterPro" id="IPR001227">
    <property type="entry name" value="Ac_transferase_dom_sf"/>
</dbReference>
<dbReference type="GO" id="GO:0044550">
    <property type="term" value="P:secondary metabolite biosynthetic process"/>
    <property type="evidence" value="ECO:0007669"/>
    <property type="project" value="TreeGrafter"/>
</dbReference>
<dbReference type="InterPro" id="IPR050091">
    <property type="entry name" value="PKS_NRPS_Biosynth_Enz"/>
</dbReference>
<dbReference type="SMART" id="SM00827">
    <property type="entry name" value="PKS_AT"/>
    <property type="match status" value="1"/>
</dbReference>
<dbReference type="InterPro" id="IPR036736">
    <property type="entry name" value="ACP-like_sf"/>
</dbReference>
<dbReference type="Pfam" id="PF00550">
    <property type="entry name" value="PP-binding"/>
    <property type="match status" value="1"/>
</dbReference>
<feature type="region of interest" description="C-terminal hotdog fold" evidence="4">
    <location>
        <begin position="633"/>
        <end position="780"/>
    </location>
</feature>
<dbReference type="PROSITE" id="PS50075">
    <property type="entry name" value="CARRIER"/>
    <property type="match status" value="1"/>
</dbReference>
<dbReference type="PANTHER" id="PTHR43775">
    <property type="entry name" value="FATTY ACID SYNTHASE"/>
    <property type="match status" value="1"/>
</dbReference>
<evidence type="ECO:0000256" key="1">
    <source>
        <dbReference type="ARBA" id="ARBA00022450"/>
    </source>
</evidence>
<gene>
    <name evidence="8" type="ORF">CCHL11_02235</name>
</gene>
<evidence type="ECO:0000256" key="5">
    <source>
        <dbReference type="SAM" id="MobiDB-lite"/>
    </source>
</evidence>
<keyword evidence="3" id="KW-0808">Transferase</keyword>
<dbReference type="OrthoDB" id="329835at2759"/>
<dbReference type="Pfam" id="PF00698">
    <property type="entry name" value="Acyl_transf_1"/>
    <property type="match status" value="1"/>
</dbReference>
<feature type="domain" description="PKS/mFAS DH" evidence="7">
    <location>
        <begin position="470"/>
        <end position="780"/>
    </location>
</feature>
<dbReference type="InterPro" id="IPR016036">
    <property type="entry name" value="Malonyl_transacylase_ACP-bd"/>
</dbReference>
<dbReference type="InterPro" id="IPR042104">
    <property type="entry name" value="PKS_dehydratase_sf"/>
</dbReference>
<dbReference type="InterPro" id="IPR049900">
    <property type="entry name" value="PKS_mFAS_DH"/>
</dbReference>
<dbReference type="Gene3D" id="3.10.129.110">
    <property type="entry name" value="Polyketide synthase dehydratase"/>
    <property type="match status" value="1"/>
</dbReference>